<accession>A0A1D3TMC4</accession>
<feature type="compositionally biased region" description="Basic and acidic residues" evidence="2">
    <location>
        <begin position="173"/>
        <end position="204"/>
    </location>
</feature>
<organism evidence="3 4">
    <name type="scientific">Plasmodium ovale</name>
    <name type="common">malaria parasite P. ovale</name>
    <dbReference type="NCBI Taxonomy" id="36330"/>
    <lineage>
        <taxon>Eukaryota</taxon>
        <taxon>Sar</taxon>
        <taxon>Alveolata</taxon>
        <taxon>Apicomplexa</taxon>
        <taxon>Aconoidasida</taxon>
        <taxon>Haemosporida</taxon>
        <taxon>Plasmodiidae</taxon>
        <taxon>Plasmodium</taxon>
        <taxon>Plasmodium (Plasmodium)</taxon>
    </lineage>
</organism>
<feature type="compositionally biased region" description="Basic and acidic residues" evidence="2">
    <location>
        <begin position="1"/>
        <end position="19"/>
    </location>
</feature>
<protein>
    <submittedName>
        <fullName evidence="3">RNA methyltransferase, putative</fullName>
        <ecNumber evidence="3">2.1.1.34</ecNumber>
    </submittedName>
</protein>
<dbReference type="Gene3D" id="3.40.1280.10">
    <property type="match status" value="2"/>
</dbReference>
<comment type="similarity">
    <text evidence="1">Belongs to the class IV-like SAM-binding methyltransferase superfamily.</text>
</comment>
<proteinExistence type="inferred from homology"/>
<dbReference type="EMBL" id="LT594594">
    <property type="protein sequence ID" value="SCP06106.1"/>
    <property type="molecule type" value="Genomic_DNA"/>
</dbReference>
<feature type="compositionally biased region" description="Basic residues" evidence="2">
    <location>
        <begin position="20"/>
        <end position="31"/>
    </location>
</feature>
<dbReference type="PANTHER" id="PTHR12150">
    <property type="entry name" value="CLASS IV SAM-BINDING METHYLTRANSFERASE-RELATED"/>
    <property type="match status" value="1"/>
</dbReference>
<feature type="region of interest" description="Disordered" evidence="2">
    <location>
        <begin position="1"/>
        <end position="55"/>
    </location>
</feature>
<evidence type="ECO:0000313" key="4">
    <source>
        <dbReference type="Proteomes" id="UP000242942"/>
    </source>
</evidence>
<dbReference type="CDD" id="cd18086">
    <property type="entry name" value="HsC9orf114-like"/>
    <property type="match status" value="1"/>
</dbReference>
<keyword evidence="3" id="KW-0808">Transferase</keyword>
<dbReference type="EC" id="2.1.1.34" evidence="3"/>
<dbReference type="VEuPathDB" id="PlasmoDB:PocGH01_13027800"/>
<feature type="region of interest" description="Disordered" evidence="2">
    <location>
        <begin position="159"/>
        <end position="222"/>
    </location>
</feature>
<dbReference type="SUPFAM" id="SSF50249">
    <property type="entry name" value="Nucleic acid-binding proteins"/>
    <property type="match status" value="1"/>
</dbReference>
<dbReference type="Pfam" id="PF02598">
    <property type="entry name" value="Methyltrn_RNA_3"/>
    <property type="match status" value="1"/>
</dbReference>
<gene>
    <name evidence="3" type="primary">PocGH01_13027800</name>
    <name evidence="3" type="ORF">POCGH01_13027800</name>
</gene>
<dbReference type="InterPro" id="IPR029026">
    <property type="entry name" value="tRNA_m1G_MTases_N"/>
</dbReference>
<evidence type="ECO:0000313" key="3">
    <source>
        <dbReference type="EMBL" id="SCP06106.1"/>
    </source>
</evidence>
<dbReference type="Proteomes" id="UP000242942">
    <property type="component" value="Chromosome 13"/>
</dbReference>
<dbReference type="InterPro" id="IPR012340">
    <property type="entry name" value="NA-bd_OB-fold"/>
</dbReference>
<dbReference type="AlphaFoldDB" id="A0A1D3TMC4"/>
<dbReference type="InterPro" id="IPR003750">
    <property type="entry name" value="Put_MeTrfase-C9orf114-like"/>
</dbReference>
<evidence type="ECO:0000256" key="1">
    <source>
        <dbReference type="ARBA" id="ARBA00009841"/>
    </source>
</evidence>
<dbReference type="GO" id="GO:0032259">
    <property type="term" value="P:methylation"/>
    <property type="evidence" value="ECO:0007669"/>
    <property type="project" value="UniProtKB-KW"/>
</dbReference>
<dbReference type="OrthoDB" id="361029at2759"/>
<sequence length="474" mass="53222">MSGDNEKSAKKRIDKDRHRQREGKKKKRKEKIGKDEGNTSITSKSSNRDNAVGEGRGTAFEGNVLQVEKSYKMGDGKIKFSEGIAKAIPHRIPNISRDLKVDLLVAIPSTVINNRSDVIKSHLSSYLARVFTVFSVAKVYIYDDQLAYERVANKQDGFQQGKHIVTGGGGSDEDSRGEDARGEDARGEDARGEDARGEDARGEDASGGDTHGVSTSPSRPSPPHDYSYLCKYLHYNLQYLETPQYLRKHLFPITHFLKHSGIMNPVDAPHHLRSDEWLPFREGVVIKKVSNEIIIDVGLFSHASVENVHNVNVGTRVTVLFHRDSYEQFQKKNTHILFPAKIVHPCVPKMYNIYWGYTIEVLKNVSDVFNLGVDCVVGTSERGQPMTNARSSVRAANSILLVFGNKDGLEELLLLEDAQRKGKTYTGVEKNKVLKKILRKFDLFLNTCPHQTSRTIRTEEAITITLSLFHDMLT</sequence>
<dbReference type="GO" id="GO:0141100">
    <property type="term" value="F:tRNA (guanine(18)-2'-O)-methyltransferase activity"/>
    <property type="evidence" value="ECO:0007669"/>
    <property type="project" value="UniProtKB-EC"/>
</dbReference>
<dbReference type="PANTHER" id="PTHR12150:SF13">
    <property type="entry name" value="METHYLTRANSFERASE C9ORF114-RELATED"/>
    <property type="match status" value="1"/>
</dbReference>
<keyword evidence="4" id="KW-1185">Reference proteome</keyword>
<keyword evidence="3" id="KW-0489">Methyltransferase</keyword>
<dbReference type="InterPro" id="IPR029028">
    <property type="entry name" value="Alpha/beta_knot_MTases"/>
</dbReference>
<dbReference type="VEuPathDB" id="PlasmoDB:POWCR01_130024500"/>
<dbReference type="SUPFAM" id="SSF75217">
    <property type="entry name" value="alpha/beta knot"/>
    <property type="match status" value="1"/>
</dbReference>
<name>A0A1D3TMC4_PLAOA</name>
<evidence type="ECO:0000256" key="2">
    <source>
        <dbReference type="SAM" id="MobiDB-lite"/>
    </source>
</evidence>
<reference evidence="3 4" key="1">
    <citation type="submission" date="2016-06" db="EMBL/GenBank/DDBJ databases">
        <authorList>
            <consortium name="Pathogen Informatics"/>
        </authorList>
    </citation>
    <scope>NUCLEOTIDE SEQUENCE [LARGE SCALE GENOMIC DNA]</scope>
    <source>
        <strain evidence="3">PocGH01</strain>
    </source>
</reference>
<feature type="compositionally biased region" description="Polar residues" evidence="2">
    <location>
        <begin position="38"/>
        <end position="49"/>
    </location>
</feature>